<reference evidence="2 3" key="1">
    <citation type="journal article" date="2016" name="Nat. Commun.">
        <title>Thousands of microbial genomes shed light on interconnected biogeochemical processes in an aquifer system.</title>
        <authorList>
            <person name="Anantharaman K."/>
            <person name="Brown C.T."/>
            <person name="Hug L.A."/>
            <person name="Sharon I."/>
            <person name="Castelle C.J."/>
            <person name="Probst A.J."/>
            <person name="Thomas B.C."/>
            <person name="Singh A."/>
            <person name="Wilkins M.J."/>
            <person name="Karaoz U."/>
            <person name="Brodie E.L."/>
            <person name="Williams K.H."/>
            <person name="Hubbard S.S."/>
            <person name="Banfield J.F."/>
        </authorList>
    </citation>
    <scope>NUCLEOTIDE SEQUENCE [LARGE SCALE GENOMIC DNA]</scope>
</reference>
<gene>
    <name evidence="2" type="ORF">A3H75_02775</name>
</gene>
<dbReference type="STRING" id="1802410.A3H75_02775"/>
<organism evidence="2 3">
    <name type="scientific">Candidatus Uhrbacteria bacterium RIFCSPLOWO2_02_FULL_51_9</name>
    <dbReference type="NCBI Taxonomy" id="1802410"/>
    <lineage>
        <taxon>Bacteria</taxon>
        <taxon>Candidatus Uhriibacteriota</taxon>
    </lineage>
</organism>
<dbReference type="EMBL" id="MGES01000030">
    <property type="protein sequence ID" value="OGL88734.1"/>
    <property type="molecule type" value="Genomic_DNA"/>
</dbReference>
<feature type="transmembrane region" description="Helical" evidence="1">
    <location>
        <begin position="34"/>
        <end position="59"/>
    </location>
</feature>
<keyword evidence="1" id="KW-0812">Transmembrane</keyword>
<evidence type="ECO:0000256" key="1">
    <source>
        <dbReference type="SAM" id="Phobius"/>
    </source>
</evidence>
<proteinExistence type="predicted"/>
<dbReference type="AlphaFoldDB" id="A0A1F7VFF5"/>
<evidence type="ECO:0000313" key="3">
    <source>
        <dbReference type="Proteomes" id="UP000176678"/>
    </source>
</evidence>
<sequence>MSEEWHERLQKLSKDDLQLSQEILEHVRVMRRRLFWIQLISWVKLAIIAAPVILLLVWLPPKLKSIWTDYQAISKELEVLTRTTKNPSLLTDLFIEQLMKRLNSK</sequence>
<keyword evidence="1" id="KW-1133">Transmembrane helix</keyword>
<keyword evidence="1" id="KW-0472">Membrane</keyword>
<protein>
    <submittedName>
        <fullName evidence="2">Uncharacterized protein</fullName>
    </submittedName>
</protein>
<evidence type="ECO:0000313" key="2">
    <source>
        <dbReference type="EMBL" id="OGL88734.1"/>
    </source>
</evidence>
<name>A0A1F7VFF5_9BACT</name>
<accession>A0A1F7VFF5</accession>
<comment type="caution">
    <text evidence="2">The sequence shown here is derived from an EMBL/GenBank/DDBJ whole genome shotgun (WGS) entry which is preliminary data.</text>
</comment>
<dbReference type="Proteomes" id="UP000176678">
    <property type="component" value="Unassembled WGS sequence"/>
</dbReference>